<evidence type="ECO:0000313" key="10">
    <source>
        <dbReference type="Proteomes" id="UP001604277"/>
    </source>
</evidence>
<comment type="caution">
    <text evidence="9">The sequence shown here is derived from an EMBL/GenBank/DDBJ whole genome shotgun (WGS) entry which is preliminary data.</text>
</comment>
<proteinExistence type="predicted"/>
<dbReference type="InterPro" id="IPR044603">
    <property type="entry name" value="SAG101-like"/>
</dbReference>
<sequence length="559" mass="63662">MNQHCLFSSGLELANLLVNSDLLQRSWEEISEIHKQTSTSTTPYVSYKVYENRPKGTIIAFASSNRDTLSLVQTLGRDLVSSEELKGLFDLFGFVGTNANSSFSVHKEAVTVFWFLLNELTLLKAQYGNSSPLIITGHSLGGSIASLFTLWLLDDMPPNATKRPLCITFGSPLLGDKSFQQAVSERPTWNSSFLHVVSTQDPFPHLLIAPYNGVAAGSTSQTCPYEPFGTFLLCSESGCASFEEPESALELLKAMGSKFVRNQNPQNSLCFTDYWLAGIILQLTSIGVETQGDDGILNSLTTNTVARAKKFLIRKRNVFDPSKKLNDRKVDMAYLEWYKKVAEDEGGYYDSYKNGQSGSRDKIKSREEIIKRHRILTQYWKRTVSGVQKMPQKVGASLRRRWLYAGTNYRRMVEPLDIADYYRKGHRDYIIQGRSKHYILLEQWFNDAKPFQVVSERNKACSLIEDSCFWAHVEEAIISCDILNDDKSSTEDQRSSKENLSRFEKCVMDMIKNYEVSPEIFLPQSSFMKWWRMYSIIARKSVGSSPLIDFMKKDYHNYA</sequence>
<protein>
    <submittedName>
        <fullName evidence="9">Senescence-associated carboxylesterase</fullName>
    </submittedName>
</protein>
<gene>
    <name evidence="9" type="ORF">Fot_21414</name>
</gene>
<evidence type="ECO:0000256" key="5">
    <source>
        <dbReference type="ARBA" id="ARBA00022821"/>
    </source>
</evidence>
<reference evidence="10" key="1">
    <citation type="submission" date="2024-07" db="EMBL/GenBank/DDBJ databases">
        <title>Two chromosome-level genome assemblies of Korean endemic species Abeliophyllum distichum and Forsythia ovata (Oleaceae).</title>
        <authorList>
            <person name="Jang H."/>
        </authorList>
    </citation>
    <scope>NUCLEOTIDE SEQUENCE [LARGE SCALE GENOMIC DNA]</scope>
</reference>
<evidence type="ECO:0000256" key="1">
    <source>
        <dbReference type="ARBA" id="ARBA00004123"/>
    </source>
</evidence>
<name>A0ABD1UWM8_9LAMI</name>
<dbReference type="SUPFAM" id="SSF53474">
    <property type="entry name" value="alpha/beta-Hydrolases"/>
    <property type="match status" value="1"/>
</dbReference>
<evidence type="ECO:0000256" key="3">
    <source>
        <dbReference type="ARBA" id="ARBA00022490"/>
    </source>
</evidence>
<dbReference type="InterPro" id="IPR029058">
    <property type="entry name" value="AB_hydrolase_fold"/>
</dbReference>
<evidence type="ECO:0000256" key="2">
    <source>
        <dbReference type="ARBA" id="ARBA00004496"/>
    </source>
</evidence>
<comment type="subcellular location">
    <subcellularLocation>
        <location evidence="2">Cytoplasm</location>
    </subcellularLocation>
    <subcellularLocation>
        <location evidence="1">Nucleus</location>
    </subcellularLocation>
</comment>
<keyword evidence="5" id="KW-0611">Plant defense</keyword>
<evidence type="ECO:0000256" key="6">
    <source>
        <dbReference type="ARBA" id="ARBA00023242"/>
    </source>
</evidence>
<dbReference type="GO" id="GO:0016787">
    <property type="term" value="F:hydrolase activity"/>
    <property type="evidence" value="ECO:0007669"/>
    <property type="project" value="UniProtKB-KW"/>
</dbReference>
<keyword evidence="3" id="KW-0963">Cytoplasm</keyword>
<feature type="domain" description="Fungal lipase-type" evidence="7">
    <location>
        <begin position="116"/>
        <end position="206"/>
    </location>
</feature>
<keyword evidence="4" id="KW-0378">Hydrolase</keyword>
<evidence type="ECO:0000259" key="8">
    <source>
        <dbReference type="Pfam" id="PF18117"/>
    </source>
</evidence>
<dbReference type="Pfam" id="PF01764">
    <property type="entry name" value="Lipase_3"/>
    <property type="match status" value="1"/>
</dbReference>
<dbReference type="AlphaFoldDB" id="A0ABD1UWM8"/>
<evidence type="ECO:0000313" key="9">
    <source>
        <dbReference type="EMBL" id="KAL2528813.1"/>
    </source>
</evidence>
<dbReference type="GO" id="GO:0006952">
    <property type="term" value="P:defense response"/>
    <property type="evidence" value="ECO:0007669"/>
    <property type="project" value="UniProtKB-KW"/>
</dbReference>
<keyword evidence="10" id="KW-1185">Reference proteome</keyword>
<dbReference type="EMBL" id="JBFOLJ010000006">
    <property type="protein sequence ID" value="KAL2528813.1"/>
    <property type="molecule type" value="Genomic_DNA"/>
</dbReference>
<evidence type="ECO:0000259" key="7">
    <source>
        <dbReference type="Pfam" id="PF01764"/>
    </source>
</evidence>
<accession>A0ABD1UWM8</accession>
<evidence type="ECO:0000256" key="4">
    <source>
        <dbReference type="ARBA" id="ARBA00022801"/>
    </source>
</evidence>
<organism evidence="9 10">
    <name type="scientific">Forsythia ovata</name>
    <dbReference type="NCBI Taxonomy" id="205694"/>
    <lineage>
        <taxon>Eukaryota</taxon>
        <taxon>Viridiplantae</taxon>
        <taxon>Streptophyta</taxon>
        <taxon>Embryophyta</taxon>
        <taxon>Tracheophyta</taxon>
        <taxon>Spermatophyta</taxon>
        <taxon>Magnoliopsida</taxon>
        <taxon>eudicotyledons</taxon>
        <taxon>Gunneridae</taxon>
        <taxon>Pentapetalae</taxon>
        <taxon>asterids</taxon>
        <taxon>lamiids</taxon>
        <taxon>Lamiales</taxon>
        <taxon>Oleaceae</taxon>
        <taxon>Forsythieae</taxon>
        <taxon>Forsythia</taxon>
    </lineage>
</organism>
<dbReference type="InterPro" id="IPR002921">
    <property type="entry name" value="Fungal_lipase-type"/>
</dbReference>
<dbReference type="PANTHER" id="PTHR46898">
    <property type="entry name" value="SENESCENCE-ASSOCIATED CARBOXYLESTERASE 101"/>
    <property type="match status" value="1"/>
</dbReference>
<dbReference type="GO" id="GO:0005737">
    <property type="term" value="C:cytoplasm"/>
    <property type="evidence" value="ECO:0007669"/>
    <property type="project" value="UniProtKB-SubCell"/>
</dbReference>
<dbReference type="PANTHER" id="PTHR46898:SF3">
    <property type="entry name" value="FUNGAL LIPASE-LIKE DOMAIN-CONTAINING PROTEIN"/>
    <property type="match status" value="1"/>
</dbReference>
<dbReference type="Pfam" id="PF18117">
    <property type="entry name" value="EDS1_EP"/>
    <property type="match status" value="1"/>
</dbReference>
<feature type="domain" description="EDS1 EP" evidence="8">
    <location>
        <begin position="334"/>
        <end position="544"/>
    </location>
</feature>
<dbReference type="InterPro" id="IPR041266">
    <property type="entry name" value="EDS1_EP"/>
</dbReference>
<dbReference type="Gene3D" id="3.40.50.1820">
    <property type="entry name" value="alpha/beta hydrolase"/>
    <property type="match status" value="1"/>
</dbReference>
<dbReference type="Proteomes" id="UP001604277">
    <property type="component" value="Unassembled WGS sequence"/>
</dbReference>
<dbReference type="GO" id="GO:0005634">
    <property type="term" value="C:nucleus"/>
    <property type="evidence" value="ECO:0007669"/>
    <property type="project" value="UniProtKB-SubCell"/>
</dbReference>
<keyword evidence="6" id="KW-0539">Nucleus</keyword>
<dbReference type="CDD" id="cd00519">
    <property type="entry name" value="Lipase_3"/>
    <property type="match status" value="1"/>
</dbReference>